<dbReference type="Pfam" id="PF01553">
    <property type="entry name" value="Acyltransferase"/>
    <property type="match status" value="1"/>
</dbReference>
<dbReference type="EMBL" id="JAKZMO010000007">
    <property type="protein sequence ID" value="MDG5483143.1"/>
    <property type="molecule type" value="Genomic_DNA"/>
</dbReference>
<gene>
    <name evidence="4" type="ORF">MNO81_10100</name>
</gene>
<reference evidence="4" key="1">
    <citation type="journal article" date="2023" name="Environ. Microbiol.">
        <title>The 2-methylpropene degradation pathway in Mycobacteriaceae family strains.</title>
        <authorList>
            <person name="Helbich S."/>
            <person name="Barrantes I."/>
            <person name="Dos Anjos Borges L.G."/>
            <person name="Pieper D.H."/>
            <person name="Vainshtein Y."/>
            <person name="Sohn K."/>
            <person name="Engesser K.H."/>
        </authorList>
    </citation>
    <scope>NUCLEOTIDE SEQUENCE</scope>
    <source>
        <strain evidence="4">IBE100</strain>
    </source>
</reference>
<organism evidence="4 5">
    <name type="scientific">Mycolicibacterium gadium</name>
    <name type="common">Mycobacterium gadium</name>
    <dbReference type="NCBI Taxonomy" id="1794"/>
    <lineage>
        <taxon>Bacteria</taxon>
        <taxon>Bacillati</taxon>
        <taxon>Actinomycetota</taxon>
        <taxon>Actinomycetes</taxon>
        <taxon>Mycobacteriales</taxon>
        <taxon>Mycobacteriaceae</taxon>
        <taxon>Mycolicibacterium</taxon>
    </lineage>
</organism>
<evidence type="ECO:0000313" key="5">
    <source>
        <dbReference type="Proteomes" id="UP001154266"/>
    </source>
</evidence>
<dbReference type="InterPro" id="IPR002123">
    <property type="entry name" value="Plipid/glycerol_acylTrfase"/>
</dbReference>
<feature type="domain" description="Phospholipid/glycerol acyltransferase" evidence="3">
    <location>
        <begin position="102"/>
        <end position="220"/>
    </location>
</feature>
<evidence type="ECO:0000313" key="4">
    <source>
        <dbReference type="EMBL" id="MDG5483143.1"/>
    </source>
</evidence>
<dbReference type="GO" id="GO:0016746">
    <property type="term" value="F:acyltransferase activity"/>
    <property type="evidence" value="ECO:0007669"/>
    <property type="project" value="UniProtKB-KW"/>
</dbReference>
<dbReference type="SUPFAM" id="SSF69593">
    <property type="entry name" value="Glycerol-3-phosphate (1)-acyltransferase"/>
    <property type="match status" value="1"/>
</dbReference>
<evidence type="ECO:0000259" key="3">
    <source>
        <dbReference type="SMART" id="SM00563"/>
    </source>
</evidence>
<evidence type="ECO:0000256" key="2">
    <source>
        <dbReference type="ARBA" id="ARBA00023315"/>
    </source>
</evidence>
<name>A0ABT6GN77_MYCGU</name>
<dbReference type="Proteomes" id="UP001154266">
    <property type="component" value="Unassembled WGS sequence"/>
</dbReference>
<evidence type="ECO:0000256" key="1">
    <source>
        <dbReference type="ARBA" id="ARBA00022679"/>
    </source>
</evidence>
<keyword evidence="5" id="KW-1185">Reference proteome</keyword>
<dbReference type="RefSeq" id="WP_278220898.1">
    <property type="nucleotide sequence ID" value="NZ_JAKZMO010000007.1"/>
</dbReference>
<keyword evidence="1" id="KW-0808">Transferase</keyword>
<comment type="caution">
    <text evidence="4">The sequence shown here is derived from an EMBL/GenBank/DDBJ whole genome shotgun (WGS) entry which is preliminary data.</text>
</comment>
<proteinExistence type="predicted"/>
<protein>
    <submittedName>
        <fullName evidence="4">1-acyl-sn-glycerol-3-phosphate acyltransferase</fullName>
    </submittedName>
</protein>
<dbReference type="PANTHER" id="PTHR10434">
    <property type="entry name" value="1-ACYL-SN-GLYCEROL-3-PHOSPHATE ACYLTRANSFERASE"/>
    <property type="match status" value="1"/>
</dbReference>
<dbReference type="PANTHER" id="PTHR10434:SF11">
    <property type="entry name" value="1-ACYL-SN-GLYCEROL-3-PHOSPHATE ACYLTRANSFERASE"/>
    <property type="match status" value="1"/>
</dbReference>
<sequence length="296" mass="31614">MNALRALNPWYMPGVGDYLHRSAMHGHTPELFNNLAILLNAAPATVPWIEAACVVGLLLVAIHRWIRAGRFAAAFRHYLWRTVVGCSGGLTVIGRWRHEGGCILVANHSSHADTAVLLAALPPKTKPVFVAAADYWFDVPVRRFVLTSLAGGLPVRRAGGSSYAALVAAVKPALAAGRTVVIYPEGTRSTDGNIGEFRSGAVHLAKECGVPVIPVALLGTADVLPKGGRLTPSPMEVRIGEPMDSAAIAAQDLRREVLALRNGRRTRTNTGTLRLVQDHLVVTQREPQRASMAGAA</sequence>
<dbReference type="CDD" id="cd07989">
    <property type="entry name" value="LPLAT_AGPAT-like"/>
    <property type="match status" value="1"/>
</dbReference>
<dbReference type="SMART" id="SM00563">
    <property type="entry name" value="PlsC"/>
    <property type="match status" value="1"/>
</dbReference>
<keyword evidence="2 4" id="KW-0012">Acyltransferase</keyword>
<accession>A0ABT6GN77</accession>